<dbReference type="RefSeq" id="XP_009829129.1">
    <property type="nucleotide sequence ID" value="XM_009830827.1"/>
</dbReference>
<dbReference type="GeneID" id="20807831"/>
<reference evidence="1" key="1">
    <citation type="submission" date="2013-12" db="EMBL/GenBank/DDBJ databases">
        <title>The Genome Sequence of Aphanomyces astaci APO3.</title>
        <authorList>
            <consortium name="The Broad Institute Genomics Platform"/>
            <person name="Russ C."/>
            <person name="Tyler B."/>
            <person name="van West P."/>
            <person name="Dieguez-Uribeondo J."/>
            <person name="Young S.K."/>
            <person name="Zeng Q."/>
            <person name="Gargeya S."/>
            <person name="Fitzgerald M."/>
            <person name="Abouelleil A."/>
            <person name="Alvarado L."/>
            <person name="Chapman S.B."/>
            <person name="Gainer-Dewar J."/>
            <person name="Goldberg J."/>
            <person name="Griggs A."/>
            <person name="Gujja S."/>
            <person name="Hansen M."/>
            <person name="Howarth C."/>
            <person name="Imamovic A."/>
            <person name="Ireland A."/>
            <person name="Larimer J."/>
            <person name="McCowan C."/>
            <person name="Murphy C."/>
            <person name="Pearson M."/>
            <person name="Poon T.W."/>
            <person name="Priest M."/>
            <person name="Roberts A."/>
            <person name="Saif S."/>
            <person name="Shea T."/>
            <person name="Sykes S."/>
            <person name="Wortman J."/>
            <person name="Nusbaum C."/>
            <person name="Birren B."/>
        </authorList>
    </citation>
    <scope>NUCLEOTIDE SEQUENCE [LARGE SCALE GENOMIC DNA]</scope>
    <source>
        <strain evidence="1">APO3</strain>
    </source>
</reference>
<evidence type="ECO:0000313" key="1">
    <source>
        <dbReference type="EMBL" id="ETV81271.1"/>
    </source>
</evidence>
<organism evidence="1">
    <name type="scientific">Aphanomyces astaci</name>
    <name type="common">Crayfish plague agent</name>
    <dbReference type="NCBI Taxonomy" id="112090"/>
    <lineage>
        <taxon>Eukaryota</taxon>
        <taxon>Sar</taxon>
        <taxon>Stramenopiles</taxon>
        <taxon>Oomycota</taxon>
        <taxon>Saprolegniomycetes</taxon>
        <taxon>Saprolegniales</taxon>
        <taxon>Verrucalvaceae</taxon>
        <taxon>Aphanomyces</taxon>
    </lineage>
</organism>
<accession>W4GPL1</accession>
<dbReference type="VEuPathDB" id="FungiDB:H257_05835"/>
<dbReference type="AlphaFoldDB" id="W4GPL1"/>
<dbReference type="EMBL" id="KI913124">
    <property type="protein sequence ID" value="ETV81271.1"/>
    <property type="molecule type" value="Genomic_DNA"/>
</dbReference>
<dbReference type="OrthoDB" id="118382at2759"/>
<dbReference type="PANTHER" id="PTHR47150">
    <property type="entry name" value="OS12G0169200 PROTEIN"/>
    <property type="match status" value="1"/>
</dbReference>
<protein>
    <submittedName>
        <fullName evidence="1">Uncharacterized protein</fullName>
    </submittedName>
</protein>
<proteinExistence type="predicted"/>
<name>W4GPL1_APHAT</name>
<gene>
    <name evidence="1" type="ORF">H257_05835</name>
</gene>
<sequence>MDSATWDSESESSGEDDVVIAIVLCVLVVTAQKKEVSNRDSNKGKRPNIDSKCAQYDLLLRADYFDSVPTYDDSHFRRRFRIRQSLFLQIANDLAHQDPYFHRPQGFSTLQKVAECVRYLATGSSIDDLDDSYI</sequence>
<dbReference type="PANTHER" id="PTHR47150:SF5">
    <property type="entry name" value="OS07G0546750 PROTEIN"/>
    <property type="match status" value="1"/>
</dbReference>